<dbReference type="Pfam" id="PF02557">
    <property type="entry name" value="VanY"/>
    <property type="match status" value="1"/>
</dbReference>
<gene>
    <name evidence="2" type="ORF">H9X91_00750</name>
</gene>
<dbReference type="CDD" id="cd14849">
    <property type="entry name" value="DD-dipeptidase_VanXYc"/>
    <property type="match status" value="1"/>
</dbReference>
<dbReference type="InterPro" id="IPR003709">
    <property type="entry name" value="VanY-like_core_dom"/>
</dbReference>
<dbReference type="SUPFAM" id="SSF55166">
    <property type="entry name" value="Hedgehog/DD-peptidase"/>
    <property type="match status" value="1"/>
</dbReference>
<evidence type="ECO:0000313" key="3">
    <source>
        <dbReference type="Proteomes" id="UP000719500"/>
    </source>
</evidence>
<dbReference type="PANTHER" id="PTHR34385">
    <property type="entry name" value="D-ALANYL-D-ALANINE CARBOXYPEPTIDASE"/>
    <property type="match status" value="1"/>
</dbReference>
<dbReference type="PANTHER" id="PTHR34385:SF1">
    <property type="entry name" value="PEPTIDOGLYCAN L-ALANYL-D-GLUTAMATE ENDOPEPTIDASE CWLK"/>
    <property type="match status" value="1"/>
</dbReference>
<proteinExistence type="predicted"/>
<reference evidence="2 3" key="1">
    <citation type="journal article" date="2021" name="Sci. Rep.">
        <title>The distribution of antibiotic resistance genes in chicken gut microbiota commensals.</title>
        <authorList>
            <person name="Juricova H."/>
            <person name="Matiasovicova J."/>
            <person name="Kubasova T."/>
            <person name="Cejkova D."/>
            <person name="Rychlik I."/>
        </authorList>
    </citation>
    <scope>NUCLEOTIDE SEQUENCE [LARGE SCALE GENOMIC DNA]</scope>
    <source>
        <strain evidence="2 3">An411</strain>
    </source>
</reference>
<feature type="domain" description="D-alanyl-D-alanine carboxypeptidase-like core" evidence="1">
    <location>
        <begin position="50"/>
        <end position="171"/>
    </location>
</feature>
<sequence length="250" mass="27351">MRTVRLPREKSRTGPLVLVNRQHPLHPGGPVDLTAVDSRHPDILLDRRAAQLLAACVRKAGGGAEIVPVSGWRSQAEQQRIWDDTLAESGADFTQKYVALPGCSEHQTGLAIDLGKAADEIDFIRPDFPYDGICGAFRRTAAAYGFIERYQRGKEALTGIAPEPWHFRYVGTPHALLMEANGLCLEEYGDFLRQGPRTCALPGGQRARVFCVPCTGEETEIRLPDSCCQISGDNAGGFIVTVWEQLPLPG</sequence>
<dbReference type="InterPro" id="IPR052179">
    <property type="entry name" value="DD-CPase-like"/>
</dbReference>
<keyword evidence="3" id="KW-1185">Reference proteome</keyword>
<accession>A0ABS2FQT4</accession>
<evidence type="ECO:0000259" key="1">
    <source>
        <dbReference type="Pfam" id="PF02557"/>
    </source>
</evidence>
<organism evidence="2 3">
    <name type="scientific">Oscillibacter valericigenes</name>
    <dbReference type="NCBI Taxonomy" id="351091"/>
    <lineage>
        <taxon>Bacteria</taxon>
        <taxon>Bacillati</taxon>
        <taxon>Bacillota</taxon>
        <taxon>Clostridia</taxon>
        <taxon>Eubacteriales</taxon>
        <taxon>Oscillospiraceae</taxon>
        <taxon>Oscillibacter</taxon>
    </lineage>
</organism>
<dbReference type="Proteomes" id="UP000719500">
    <property type="component" value="Unassembled WGS sequence"/>
</dbReference>
<dbReference type="InterPro" id="IPR009045">
    <property type="entry name" value="Zn_M74/Hedgehog-like"/>
</dbReference>
<comment type="caution">
    <text evidence="2">The sequence shown here is derived from an EMBL/GenBank/DDBJ whole genome shotgun (WGS) entry which is preliminary data.</text>
</comment>
<dbReference type="Gene3D" id="3.30.1380.10">
    <property type="match status" value="1"/>
</dbReference>
<evidence type="ECO:0000313" key="2">
    <source>
        <dbReference type="EMBL" id="MBM6849964.1"/>
    </source>
</evidence>
<dbReference type="EMBL" id="JACSNX010000001">
    <property type="protein sequence ID" value="MBM6849964.1"/>
    <property type="molecule type" value="Genomic_DNA"/>
</dbReference>
<dbReference type="RefSeq" id="WP_204801510.1">
    <property type="nucleotide sequence ID" value="NZ_JACSNX010000001.1"/>
</dbReference>
<name>A0ABS2FQT4_9FIRM</name>
<protein>
    <submittedName>
        <fullName evidence="2">M15 family metallopeptidase</fullName>
    </submittedName>
</protein>
<dbReference type="Gene3D" id="3.30.200.180">
    <property type="match status" value="1"/>
</dbReference>